<evidence type="ECO:0000313" key="2">
    <source>
        <dbReference type="Proteomes" id="UP001165367"/>
    </source>
</evidence>
<protein>
    <submittedName>
        <fullName evidence="1">DUF4270 domain-containing protein</fullName>
    </submittedName>
</protein>
<dbReference type="RefSeq" id="WP_237875167.1">
    <property type="nucleotide sequence ID" value="NZ_JAKLTR010000014.1"/>
</dbReference>
<sequence>MKHKHLVITLGAIITSALLLLNSCRKINEATELGGGLIPPVDNIHTFDTTMDVEAYNQLFTAQDDSSRSNYGSPQVLGYISNDPLFGTTDARMFFELKPTNYPFTFANLPDSLRLDSVVLILESAGIWGDTMVPQTVRVYEMDLANEFRVDTSYLIRQNNFTYSHQLGSKTFLPAALNDSVSARGDSNTVNQLRIRLDDSFGNRFLHYDTTTANNPFTTDSAFRTKFRGFAIQAEAGGNALMRFNLTGANTKLAFYYQYDKRTAAEPNNVDSAVAYFNFKDYNTYFSSGSASANAVTRNIAGTPYQTAVSGTTPDNEVFIQNTPGSYARIKIPGLATLGNRVVHRAELIMEQIHQPVYDSIFPPKYLFLDAYDPAVSTQYNRFIPYDFTFDVQGNPALGALGVAPLDQKNPAGENIKVWKFNISRYIQNVVNQREQALDLRLYAPYYIFGYYKPTQAAVSSLQRVTVNATAGEGRVRLYGGNTTAPSTSPQRMRLRIVYSKL</sequence>
<dbReference type="Proteomes" id="UP001165367">
    <property type="component" value="Unassembled WGS sequence"/>
</dbReference>
<dbReference type="InterPro" id="IPR025366">
    <property type="entry name" value="DUF4270"/>
</dbReference>
<dbReference type="Pfam" id="PF14092">
    <property type="entry name" value="DUF4270"/>
    <property type="match status" value="1"/>
</dbReference>
<accession>A0ABS9KWL8</accession>
<dbReference type="EMBL" id="JAKLTR010000014">
    <property type="protein sequence ID" value="MCG2616629.1"/>
    <property type="molecule type" value="Genomic_DNA"/>
</dbReference>
<keyword evidence="2" id="KW-1185">Reference proteome</keyword>
<organism evidence="1 2">
    <name type="scientific">Terrimonas ginsenosidimutans</name>
    <dbReference type="NCBI Taxonomy" id="2908004"/>
    <lineage>
        <taxon>Bacteria</taxon>
        <taxon>Pseudomonadati</taxon>
        <taxon>Bacteroidota</taxon>
        <taxon>Chitinophagia</taxon>
        <taxon>Chitinophagales</taxon>
        <taxon>Chitinophagaceae</taxon>
        <taxon>Terrimonas</taxon>
    </lineage>
</organism>
<evidence type="ECO:0000313" key="1">
    <source>
        <dbReference type="EMBL" id="MCG2616629.1"/>
    </source>
</evidence>
<gene>
    <name evidence="1" type="ORF">LZZ85_20180</name>
</gene>
<name>A0ABS9KWL8_9BACT</name>
<reference evidence="1" key="1">
    <citation type="submission" date="2022-01" db="EMBL/GenBank/DDBJ databases">
        <authorList>
            <person name="Jo J.-H."/>
            <person name="Im W.-T."/>
        </authorList>
    </citation>
    <scope>NUCLEOTIDE SEQUENCE</scope>
    <source>
        <strain evidence="1">NA20</strain>
    </source>
</reference>
<comment type="caution">
    <text evidence="1">The sequence shown here is derived from an EMBL/GenBank/DDBJ whole genome shotgun (WGS) entry which is preliminary data.</text>
</comment>
<proteinExistence type="predicted"/>